<evidence type="ECO:0000313" key="2">
    <source>
        <dbReference type="EMBL" id="SDE72625.1"/>
    </source>
</evidence>
<dbReference type="STRING" id="659014.SAMN04487996_106315"/>
<gene>
    <name evidence="2" type="ORF">SAMN04487996_106315</name>
</gene>
<accession>A0A1G7FAT8</accession>
<dbReference type="InterPro" id="IPR039437">
    <property type="entry name" value="FrzH/put_lumazine-bd"/>
</dbReference>
<protein>
    <submittedName>
        <fullName evidence="2">Putative lumazine-binding</fullName>
    </submittedName>
</protein>
<evidence type="ECO:0000256" key="1">
    <source>
        <dbReference type="SAM" id="SignalP"/>
    </source>
</evidence>
<proteinExistence type="predicted"/>
<sequence>MKRISHFLTLILLIATVASPAHRAIAQAPSAAAPDAAAARETVDKLFTGMRNGDSTAVRSVFTKTAALTSISKNAADSTVTHKGTVDGFVKAVGTPHKDQWDERIYDVKVSIDGPMAVVWAPYKFYLGEKFSHCGVNVFNLIKTNSGWKINDITDTRRKEACP</sequence>
<feature type="chain" id="PRO_5011718275" evidence="1">
    <location>
        <begin position="24"/>
        <end position="163"/>
    </location>
</feature>
<keyword evidence="1" id="KW-0732">Signal</keyword>
<name>A0A1G7FAT8_9BACT</name>
<reference evidence="3" key="1">
    <citation type="submission" date="2016-10" db="EMBL/GenBank/DDBJ databases">
        <authorList>
            <person name="Varghese N."/>
            <person name="Submissions S."/>
        </authorList>
    </citation>
    <scope>NUCLEOTIDE SEQUENCE [LARGE SCALE GENOMIC DNA]</scope>
    <source>
        <strain evidence="3">DSM 25329</strain>
    </source>
</reference>
<feature type="signal peptide" evidence="1">
    <location>
        <begin position="1"/>
        <end position="23"/>
    </location>
</feature>
<evidence type="ECO:0000313" key="3">
    <source>
        <dbReference type="Proteomes" id="UP000198748"/>
    </source>
</evidence>
<dbReference type="AlphaFoldDB" id="A0A1G7FAT8"/>
<dbReference type="Pfam" id="PF12893">
    <property type="entry name" value="Lumazine_bd_2"/>
    <property type="match status" value="1"/>
</dbReference>
<dbReference type="RefSeq" id="WP_090149668.1">
    <property type="nucleotide sequence ID" value="NZ_FNAN01000006.1"/>
</dbReference>
<dbReference type="OrthoDB" id="117186at2"/>
<keyword evidence="3" id="KW-1185">Reference proteome</keyword>
<dbReference type="SUPFAM" id="SSF54427">
    <property type="entry name" value="NTF2-like"/>
    <property type="match status" value="1"/>
</dbReference>
<dbReference type="Gene3D" id="3.10.450.50">
    <property type="match status" value="1"/>
</dbReference>
<dbReference type="EMBL" id="FNAN01000006">
    <property type="protein sequence ID" value="SDE72625.1"/>
    <property type="molecule type" value="Genomic_DNA"/>
</dbReference>
<organism evidence="2 3">
    <name type="scientific">Dyadobacter soli</name>
    <dbReference type="NCBI Taxonomy" id="659014"/>
    <lineage>
        <taxon>Bacteria</taxon>
        <taxon>Pseudomonadati</taxon>
        <taxon>Bacteroidota</taxon>
        <taxon>Cytophagia</taxon>
        <taxon>Cytophagales</taxon>
        <taxon>Spirosomataceae</taxon>
        <taxon>Dyadobacter</taxon>
    </lineage>
</organism>
<dbReference type="Proteomes" id="UP000198748">
    <property type="component" value="Unassembled WGS sequence"/>
</dbReference>
<dbReference type="InterPro" id="IPR032710">
    <property type="entry name" value="NTF2-like_dom_sf"/>
</dbReference>